<keyword evidence="3" id="KW-1185">Reference proteome</keyword>
<accession>A0A261ERR5</accession>
<gene>
    <name evidence="2" type="ORF">PSSU_1373</name>
</gene>
<name>A0A261ERR5_9BIFI</name>
<feature type="compositionally biased region" description="Polar residues" evidence="1">
    <location>
        <begin position="383"/>
        <end position="398"/>
    </location>
</feature>
<dbReference type="Proteomes" id="UP000216454">
    <property type="component" value="Unassembled WGS sequence"/>
</dbReference>
<dbReference type="AlphaFoldDB" id="A0A261ERR5"/>
<dbReference type="EMBL" id="MWWQ01000014">
    <property type="protein sequence ID" value="OZG49549.1"/>
    <property type="molecule type" value="Genomic_DNA"/>
</dbReference>
<proteinExistence type="predicted"/>
<sequence>MLLYSSLLGTKYTLNADAFIGLVIECIEKNPREENRIPGIDWKPGVRNAKYGTPQLQLTIKEYGDDSRDAAPRRLPNQGRGGSRRPATRRQANGKPQRMSEAEYQMVRARLRASHIIAIRQEKVRDGVHWYSDYVLNLTARMLEIELSRTYRRGANPEDDFSAPLLISLLEDGGYLSDDGHLPMSRRPLDLDAATKEQREGFSAAIRGADDIRLPIIYVPRDGDGSTAVDATHLASQVKGIAHVVIGPSTDADYGKLSRECKCELVKDSPMALYWPTDSGKAMMPDSFFIPRHMAAEDVDEQLRQSAKRCLVQQRRLEEVPEEQTWSGVTALILDHKADDAQHSYEKVASANQTLQNKIRTIMERQADAASRKANADADHDAQMQQLKRQLDETQSQLHEQKQQNIAKDEKLRQFNAAKRFENDVDRDAQRKQQQDMKALQDLLDEQEKSLAELQRHYQDEIDGLRRSNAQYQEQVAQLKRENNELADRTFSGGRETLLTYGTEHDLFPGEVQDYVLEAVDEALRELPSDKRSRRSDVYSDVLEANRYRKLHEQRRAQIKNIAPLFIRPGAELFRELEKLGYERVRVNNHYVLEYGGDSRYHFTTAKTPSDKRSGENAANDLCRFTQ</sequence>
<feature type="region of interest" description="Disordered" evidence="1">
    <location>
        <begin position="367"/>
        <end position="410"/>
    </location>
</feature>
<protein>
    <submittedName>
        <fullName evidence="2">Uncharacterized protein</fullName>
    </submittedName>
</protein>
<organism evidence="2 3">
    <name type="scientific">Pseudoscardovia suis</name>
    <dbReference type="NCBI Taxonomy" id="987063"/>
    <lineage>
        <taxon>Bacteria</taxon>
        <taxon>Bacillati</taxon>
        <taxon>Actinomycetota</taxon>
        <taxon>Actinomycetes</taxon>
        <taxon>Bifidobacteriales</taxon>
        <taxon>Bifidobacteriaceae</taxon>
        <taxon>Pseudoscardovia</taxon>
    </lineage>
</organism>
<feature type="region of interest" description="Disordered" evidence="1">
    <location>
        <begin position="606"/>
        <end position="627"/>
    </location>
</feature>
<feature type="compositionally biased region" description="Basic and acidic residues" evidence="1">
    <location>
        <begin position="399"/>
        <end position="410"/>
    </location>
</feature>
<feature type="region of interest" description="Disordered" evidence="1">
    <location>
        <begin position="67"/>
        <end position="101"/>
    </location>
</feature>
<comment type="caution">
    <text evidence="2">The sequence shown here is derived from an EMBL/GenBank/DDBJ whole genome shotgun (WGS) entry which is preliminary data.</text>
</comment>
<reference evidence="2 3" key="1">
    <citation type="journal article" date="2017" name="BMC Genomics">
        <title>Comparative genomic and phylogenomic analyses of the Bifidobacteriaceae family.</title>
        <authorList>
            <person name="Lugli G.A."/>
            <person name="Milani C."/>
            <person name="Turroni F."/>
            <person name="Duranti S."/>
            <person name="Mancabelli L."/>
            <person name="Mangifesta M."/>
            <person name="Ferrario C."/>
            <person name="Modesto M."/>
            <person name="Mattarelli P."/>
            <person name="Jiri K."/>
            <person name="van Sinderen D."/>
            <person name="Ventura M."/>
        </authorList>
    </citation>
    <scope>NUCLEOTIDE SEQUENCE [LARGE SCALE GENOMIC DNA]</scope>
    <source>
        <strain evidence="2 3">DSM 24744</strain>
    </source>
</reference>
<dbReference type="OrthoDB" id="4241757at2"/>
<evidence type="ECO:0000313" key="2">
    <source>
        <dbReference type="EMBL" id="OZG49549.1"/>
    </source>
</evidence>
<evidence type="ECO:0000256" key="1">
    <source>
        <dbReference type="SAM" id="MobiDB-lite"/>
    </source>
</evidence>
<evidence type="ECO:0000313" key="3">
    <source>
        <dbReference type="Proteomes" id="UP000216454"/>
    </source>
</evidence>
<dbReference type="RefSeq" id="WP_094691683.1">
    <property type="nucleotide sequence ID" value="NZ_MWWQ01000014.1"/>
</dbReference>
<feature type="compositionally biased region" description="Basic and acidic residues" evidence="1">
    <location>
        <begin position="367"/>
        <end position="382"/>
    </location>
</feature>